<dbReference type="InterPro" id="IPR008513">
    <property type="entry name" value="tRNA(Met)_cyd_acetate_ligase"/>
</dbReference>
<dbReference type="GO" id="GO:0006400">
    <property type="term" value="P:tRNA modification"/>
    <property type="evidence" value="ECO:0007669"/>
    <property type="project" value="UniProtKB-UniRule"/>
</dbReference>
<proteinExistence type="inferred from homology"/>
<dbReference type="GO" id="GO:0005524">
    <property type="term" value="F:ATP binding"/>
    <property type="evidence" value="ECO:0007669"/>
    <property type="project" value="UniProtKB-KW"/>
</dbReference>
<evidence type="ECO:0000256" key="1">
    <source>
        <dbReference type="ARBA" id="ARBA00022598"/>
    </source>
</evidence>
<dbReference type="GO" id="GO:0005737">
    <property type="term" value="C:cytoplasm"/>
    <property type="evidence" value="ECO:0007669"/>
    <property type="project" value="UniProtKB-SubCell"/>
</dbReference>
<comment type="subcellular location">
    <subcellularLocation>
        <location evidence="3">Cytoplasm</location>
    </subcellularLocation>
</comment>
<gene>
    <name evidence="3" type="primary">tmcAL</name>
    <name evidence="4" type="ORF">FHL02_00145</name>
</gene>
<dbReference type="HAMAP" id="MF_01539">
    <property type="entry name" value="TmcAL"/>
    <property type="match status" value="1"/>
</dbReference>
<keyword evidence="3" id="KW-0067">ATP-binding</keyword>
<name>A0A5P0ZEE3_9LACO</name>
<protein>
    <recommendedName>
        <fullName evidence="3">tRNA(Met) cytidine acetate ligase</fullName>
        <ecNumber evidence="3">6.3.4.-</ecNumber>
    </recommendedName>
</protein>
<evidence type="ECO:0000256" key="2">
    <source>
        <dbReference type="ARBA" id="ARBA00022694"/>
    </source>
</evidence>
<dbReference type="RefSeq" id="WP_153381444.1">
    <property type="nucleotide sequence ID" value="NZ_VDFM01000001.1"/>
</dbReference>
<accession>A0A5P0ZEE3</accession>
<keyword evidence="3" id="KW-0963">Cytoplasm</keyword>
<dbReference type="GO" id="GO:0016879">
    <property type="term" value="F:ligase activity, forming carbon-nitrogen bonds"/>
    <property type="evidence" value="ECO:0007669"/>
    <property type="project" value="UniProtKB-UniRule"/>
</dbReference>
<reference evidence="4 5" key="1">
    <citation type="journal article" date="2019" name="Syst. Appl. Microbiol.">
        <title>Polyphasic characterization of two novel Lactobacillus spp. isolated from blown salami packages: Description of Lactobacillus halodurans sp. nov. and Lactobacillus salsicarnum sp. nov.</title>
        <authorList>
            <person name="Schuster J.A."/>
            <person name="Klingl A."/>
            <person name="Vogel R.F."/>
            <person name="Ehrmann M.A."/>
        </authorList>
    </citation>
    <scope>NUCLEOTIDE SEQUENCE [LARGE SCALE GENOMIC DNA]</scope>
    <source>
        <strain evidence="4 5">TMW 1.2118</strain>
    </source>
</reference>
<dbReference type="InterPro" id="IPR014729">
    <property type="entry name" value="Rossmann-like_a/b/a_fold"/>
</dbReference>
<dbReference type="EMBL" id="VDFM01000001">
    <property type="protein sequence ID" value="MQS51422.1"/>
    <property type="molecule type" value="Genomic_DNA"/>
</dbReference>
<comment type="catalytic activity">
    <reaction evidence="3">
        <text>cytidine(34) in elongator tRNA(Met) + acetate + ATP = N(4)-acetylcytidine(34) in elongator tRNA(Met) + AMP + diphosphate</text>
        <dbReference type="Rhea" id="RHEA:58144"/>
        <dbReference type="Rhea" id="RHEA-COMP:10693"/>
        <dbReference type="Rhea" id="RHEA-COMP:10694"/>
        <dbReference type="ChEBI" id="CHEBI:30089"/>
        <dbReference type="ChEBI" id="CHEBI:30616"/>
        <dbReference type="ChEBI" id="CHEBI:33019"/>
        <dbReference type="ChEBI" id="CHEBI:74900"/>
        <dbReference type="ChEBI" id="CHEBI:82748"/>
        <dbReference type="ChEBI" id="CHEBI:456215"/>
    </reaction>
</comment>
<sequence>MAGIYGFVAEFNPFHLGHKLFIDKIKTKYHPDVLIAVMSGNYVQRGDFAVMNKWKRAQIAVEYGVDLVIELPFAYAVEPAELFANGAIRLLNSIGIDHLVFGTEDDVDFINLVTKINDSKIDFTQDYTQNYASNLNDQYANEGIDLVGKPNKLLGLSYAKSIVDNHYDILVDTILRKGNDFSSSEIRKRLSKQSDLSVDKLVPKETSDQLNDNQLVSWDTFYKFLEYNILTSSTNELQLIYQMVEGLENKFKKDILTSKTFEEFLFNIKSKRYTRSRLKRLSIYTLLNIKHEEINEAYQHPYLRILAFNKVGQTYLNNVKKNLDLPLITKVGKAENDLMSLELKVDSLIEMTSGVQQNYGVIPFMKGANQC</sequence>
<dbReference type="PANTHER" id="PTHR37825:SF1">
    <property type="entry name" value="TRNA(MET) CYTIDINE ACETATE LIGASE"/>
    <property type="match status" value="1"/>
</dbReference>
<comment type="caution">
    <text evidence="3">Lacks conserved residue(s) required for the propagation of feature annotation.</text>
</comment>
<feature type="binding site" evidence="3">
    <location>
        <position position="102"/>
    </location>
    <ligand>
        <name>ATP</name>
        <dbReference type="ChEBI" id="CHEBI:30616"/>
    </ligand>
</feature>
<comment type="function">
    <text evidence="3">Catalyzes the formation of N(4)-acetylcytidine (ac(4)C) at the wobble position of elongator tRNA(Met), using acetate and ATP as substrates. First activates an acetate ion to form acetyladenylate (Ac-AMP) and then transfers the acetyl group to tRNA to form ac(4)C34.</text>
</comment>
<keyword evidence="2 3" id="KW-0819">tRNA processing</keyword>
<evidence type="ECO:0000256" key="3">
    <source>
        <dbReference type="HAMAP-Rule" id="MF_01539"/>
    </source>
</evidence>
<dbReference type="SUPFAM" id="SSF52374">
    <property type="entry name" value="Nucleotidylyl transferase"/>
    <property type="match status" value="1"/>
</dbReference>
<dbReference type="Pfam" id="PF05636">
    <property type="entry name" value="HIGH_NTase1"/>
    <property type="match status" value="1"/>
</dbReference>
<keyword evidence="3" id="KW-0547">Nucleotide-binding</keyword>
<dbReference type="AlphaFoldDB" id="A0A5P0ZEE3"/>
<evidence type="ECO:0000313" key="4">
    <source>
        <dbReference type="EMBL" id="MQS51422.1"/>
    </source>
</evidence>
<comment type="similarity">
    <text evidence="3">Belongs to the TmcAL family.</text>
</comment>
<dbReference type="PANTHER" id="PTHR37825">
    <property type="entry name" value="TRNA(MET) CYTIDINE ACETATE LIGASE"/>
    <property type="match status" value="1"/>
</dbReference>
<feature type="binding site" evidence="3">
    <location>
        <position position="176"/>
    </location>
    <ligand>
        <name>ATP</name>
        <dbReference type="ChEBI" id="CHEBI:30616"/>
    </ligand>
</feature>
<dbReference type="EC" id="6.3.4.-" evidence="3"/>
<dbReference type="GO" id="GO:0000049">
    <property type="term" value="F:tRNA binding"/>
    <property type="evidence" value="ECO:0007669"/>
    <property type="project" value="UniProtKB-KW"/>
</dbReference>
<keyword evidence="1 3" id="KW-0436">Ligase</keyword>
<feature type="binding site" evidence="3">
    <location>
        <begin position="8"/>
        <end position="21"/>
    </location>
    <ligand>
        <name>ATP</name>
        <dbReference type="ChEBI" id="CHEBI:30616"/>
    </ligand>
</feature>
<keyword evidence="3" id="KW-0820">tRNA-binding</keyword>
<evidence type="ECO:0000313" key="5">
    <source>
        <dbReference type="Proteomes" id="UP000380386"/>
    </source>
</evidence>
<dbReference type="OrthoDB" id="9769796at2"/>
<keyword evidence="3" id="KW-0694">RNA-binding</keyword>
<dbReference type="Proteomes" id="UP000380386">
    <property type="component" value="Unassembled WGS sequence"/>
</dbReference>
<comment type="caution">
    <text evidence="4">The sequence shown here is derived from an EMBL/GenBank/DDBJ whole genome shotgun (WGS) entry which is preliminary data.</text>
</comment>
<feature type="binding site" evidence="3">
    <location>
        <position position="151"/>
    </location>
    <ligand>
        <name>ATP</name>
        <dbReference type="ChEBI" id="CHEBI:30616"/>
    </ligand>
</feature>
<organism evidence="4 5">
    <name type="scientific">Companilactobacillus mishanensis</name>
    <dbReference type="NCBI Taxonomy" id="2486008"/>
    <lineage>
        <taxon>Bacteria</taxon>
        <taxon>Bacillati</taxon>
        <taxon>Bacillota</taxon>
        <taxon>Bacilli</taxon>
        <taxon>Lactobacillales</taxon>
        <taxon>Lactobacillaceae</taxon>
        <taxon>Companilactobacillus</taxon>
    </lineage>
</organism>
<dbReference type="Gene3D" id="3.40.50.620">
    <property type="entry name" value="HUPs"/>
    <property type="match status" value="1"/>
</dbReference>